<evidence type="ECO:0000256" key="1">
    <source>
        <dbReference type="SAM" id="MobiDB-lite"/>
    </source>
</evidence>
<evidence type="ECO:0000313" key="3">
    <source>
        <dbReference type="EMBL" id="CAL1368581.1"/>
    </source>
</evidence>
<evidence type="ECO:0000313" key="4">
    <source>
        <dbReference type="Proteomes" id="UP001497516"/>
    </source>
</evidence>
<feature type="chain" id="PRO_5043617945" evidence="2">
    <location>
        <begin position="18"/>
        <end position="159"/>
    </location>
</feature>
<evidence type="ECO:0000256" key="2">
    <source>
        <dbReference type="SAM" id="SignalP"/>
    </source>
</evidence>
<sequence>MLRVALASLLCLCRLLGRLLFVAVQEFLTASIQNQAQGWFKKGTPSDQAIKPSFYPSRDEPGNGIDSSGWRDKQYSQSRSLKRKPGIYMAECDINHSCKKKNRNTLRKMMWRFKLPSSDELECTDMVCIPSYQSTRDPPKESPMGVPMDNPPLHRLLVP</sequence>
<keyword evidence="4" id="KW-1185">Reference proteome</keyword>
<dbReference type="Proteomes" id="UP001497516">
    <property type="component" value="Chromosome 2"/>
</dbReference>
<feature type="signal peptide" evidence="2">
    <location>
        <begin position="1"/>
        <end position="17"/>
    </location>
</feature>
<proteinExistence type="predicted"/>
<keyword evidence="2" id="KW-0732">Signal</keyword>
<name>A0AAV2D7J3_9ROSI</name>
<protein>
    <submittedName>
        <fullName evidence="3">Uncharacterized protein</fullName>
    </submittedName>
</protein>
<dbReference type="EMBL" id="OZ034815">
    <property type="protein sequence ID" value="CAL1368581.1"/>
    <property type="molecule type" value="Genomic_DNA"/>
</dbReference>
<accession>A0AAV2D7J3</accession>
<dbReference type="AlphaFoldDB" id="A0AAV2D7J3"/>
<feature type="region of interest" description="Disordered" evidence="1">
    <location>
        <begin position="50"/>
        <end position="79"/>
    </location>
</feature>
<gene>
    <name evidence="3" type="ORF">LTRI10_LOCUS11642</name>
</gene>
<reference evidence="3 4" key="1">
    <citation type="submission" date="2024-04" db="EMBL/GenBank/DDBJ databases">
        <authorList>
            <person name="Fracassetti M."/>
        </authorList>
    </citation>
    <scope>NUCLEOTIDE SEQUENCE [LARGE SCALE GENOMIC DNA]</scope>
</reference>
<organism evidence="3 4">
    <name type="scientific">Linum trigynum</name>
    <dbReference type="NCBI Taxonomy" id="586398"/>
    <lineage>
        <taxon>Eukaryota</taxon>
        <taxon>Viridiplantae</taxon>
        <taxon>Streptophyta</taxon>
        <taxon>Embryophyta</taxon>
        <taxon>Tracheophyta</taxon>
        <taxon>Spermatophyta</taxon>
        <taxon>Magnoliopsida</taxon>
        <taxon>eudicotyledons</taxon>
        <taxon>Gunneridae</taxon>
        <taxon>Pentapetalae</taxon>
        <taxon>rosids</taxon>
        <taxon>fabids</taxon>
        <taxon>Malpighiales</taxon>
        <taxon>Linaceae</taxon>
        <taxon>Linum</taxon>
    </lineage>
</organism>